<dbReference type="SUPFAM" id="SSF53335">
    <property type="entry name" value="S-adenosyl-L-methionine-dependent methyltransferases"/>
    <property type="match status" value="1"/>
</dbReference>
<keyword evidence="2" id="KW-0949">S-adenosyl-L-methionine</keyword>
<dbReference type="Ensembl" id="ENSSHAT00000037366.1">
    <property type="protein sequence ID" value="ENSSHAP00000026866.1"/>
    <property type="gene ID" value="ENSSHAG00000026513.1"/>
</dbReference>
<dbReference type="InterPro" id="IPR029063">
    <property type="entry name" value="SAM-dependent_MTases_sf"/>
</dbReference>
<dbReference type="GO" id="GO:0032259">
    <property type="term" value="P:methylation"/>
    <property type="evidence" value="ECO:0007669"/>
    <property type="project" value="UniProtKB-KW"/>
</dbReference>
<protein>
    <submittedName>
        <fullName evidence="3">Uncharacterized protein</fullName>
    </submittedName>
</protein>
<dbReference type="Gene3D" id="3.40.50.150">
    <property type="entry name" value="Vaccinia Virus protein VP39"/>
    <property type="match status" value="1"/>
</dbReference>
<keyword evidence="1" id="KW-0808">Transferase</keyword>
<reference evidence="3" key="2">
    <citation type="submission" date="2025-08" db="UniProtKB">
        <authorList>
            <consortium name="Ensembl"/>
        </authorList>
    </citation>
    <scope>IDENTIFICATION</scope>
</reference>
<keyword evidence="4" id="KW-1185">Reference proteome</keyword>
<reference evidence="3 4" key="1">
    <citation type="journal article" date="2011" name="Proc. Natl. Acad. Sci. U.S.A.">
        <title>Genetic diversity and population structure of the endangered marsupial Sarcophilus harrisii (Tasmanian devil).</title>
        <authorList>
            <person name="Miller W."/>
            <person name="Hayes V.M."/>
            <person name="Ratan A."/>
            <person name="Petersen D.C."/>
            <person name="Wittekindt N.E."/>
            <person name="Miller J."/>
            <person name="Walenz B."/>
            <person name="Knight J."/>
            <person name="Qi J."/>
            <person name="Zhao F."/>
            <person name="Wang Q."/>
            <person name="Bedoya-Reina O.C."/>
            <person name="Katiyar N."/>
            <person name="Tomsho L.P."/>
            <person name="Kasson L.M."/>
            <person name="Hardie R.A."/>
            <person name="Woodbridge P."/>
            <person name="Tindall E.A."/>
            <person name="Bertelsen M.F."/>
            <person name="Dixon D."/>
            <person name="Pyecroft S."/>
            <person name="Helgen K.M."/>
            <person name="Lesk A.M."/>
            <person name="Pringle T.H."/>
            <person name="Patterson N."/>
            <person name="Zhang Y."/>
            <person name="Kreiss A."/>
            <person name="Woods G.M."/>
            <person name="Jones M.E."/>
            <person name="Schuster S.C."/>
        </authorList>
    </citation>
    <scope>NUCLEOTIDE SEQUENCE [LARGE SCALE GENOMIC DNA]</scope>
</reference>
<evidence type="ECO:0000313" key="3">
    <source>
        <dbReference type="Ensembl" id="ENSSHAP00000026866.1"/>
    </source>
</evidence>
<dbReference type="AlphaFoldDB" id="A0A7N4NQB6"/>
<sequence>MVFCLVYRMEMKSQYSNLLADEIMEPEAQGGENGENEDQQVVSEIMARCFFPSLITTTSWEGFHFAGHEIKITEATDCYGAVVWPSALVLCHFLETNSKQYDLTDKNVIEIGAGTGLVSIVASLLGKFGTFDWLELRALKENNISGYHYLMKYIVHLFLSFQ</sequence>
<accession>A0A7N4NQB6</accession>
<name>A0A7N4NQB6_SARHA</name>
<dbReference type="InterPro" id="IPR019410">
    <property type="entry name" value="Methyltransf_16"/>
</dbReference>
<evidence type="ECO:0000256" key="2">
    <source>
        <dbReference type="ARBA" id="ARBA00022691"/>
    </source>
</evidence>
<organism evidence="3 4">
    <name type="scientific">Sarcophilus harrisii</name>
    <name type="common">Tasmanian devil</name>
    <name type="synonym">Sarcophilus laniarius</name>
    <dbReference type="NCBI Taxonomy" id="9305"/>
    <lineage>
        <taxon>Eukaryota</taxon>
        <taxon>Metazoa</taxon>
        <taxon>Chordata</taxon>
        <taxon>Craniata</taxon>
        <taxon>Vertebrata</taxon>
        <taxon>Euteleostomi</taxon>
        <taxon>Mammalia</taxon>
        <taxon>Metatheria</taxon>
        <taxon>Dasyuromorphia</taxon>
        <taxon>Dasyuridae</taxon>
        <taxon>Sarcophilus</taxon>
    </lineage>
</organism>
<dbReference type="Pfam" id="PF10294">
    <property type="entry name" value="Methyltransf_16"/>
    <property type="match status" value="1"/>
</dbReference>
<proteinExistence type="predicted"/>
<dbReference type="GO" id="GO:0008168">
    <property type="term" value="F:methyltransferase activity"/>
    <property type="evidence" value="ECO:0007669"/>
    <property type="project" value="UniProtKB-KW"/>
</dbReference>
<dbReference type="GeneTree" id="ENSGT00940000159229"/>
<evidence type="ECO:0000313" key="4">
    <source>
        <dbReference type="Proteomes" id="UP000007648"/>
    </source>
</evidence>
<evidence type="ECO:0000256" key="1">
    <source>
        <dbReference type="ARBA" id="ARBA00022603"/>
    </source>
</evidence>
<keyword evidence="1" id="KW-0489">Methyltransferase</keyword>
<dbReference type="PANTHER" id="PTHR14614:SF1">
    <property type="entry name" value="METHYLTRANSFERASE-LIKE PROTEIN 21E PSEUDOGENE-RELATED"/>
    <property type="match status" value="1"/>
</dbReference>
<dbReference type="InParanoid" id="A0A7N4NQB6"/>
<dbReference type="Proteomes" id="UP000007648">
    <property type="component" value="Unassembled WGS sequence"/>
</dbReference>
<reference evidence="3" key="3">
    <citation type="submission" date="2025-09" db="UniProtKB">
        <authorList>
            <consortium name="Ensembl"/>
        </authorList>
    </citation>
    <scope>IDENTIFICATION</scope>
</reference>
<dbReference type="PANTHER" id="PTHR14614">
    <property type="entry name" value="HEPATOCELLULAR CARCINOMA-ASSOCIATED ANTIGEN"/>
    <property type="match status" value="1"/>
</dbReference>